<accession>A0AB34FGI7</accession>
<keyword evidence="2" id="KW-1185">Reference proteome</keyword>
<sequence length="162" mass="17908">MDLVNNLRSFDPQSLPSSQLDQAVGLLEIAVLRAKAAAQLRPAFVAESADFQGFGRVALQRLEALIQYVFLTPDSLSIERIKVLRDLDAISFIVCGLCLSKKTLTRLDKALFEEVVRQARGSSHRLVNTIIASNEIAEIARTSNVQAFKESMSVDSPTEVRF</sequence>
<name>A0AB34FGI7_9HYPO</name>
<protein>
    <submittedName>
        <fullName evidence="1">Uncharacterized protein</fullName>
    </submittedName>
</protein>
<comment type="caution">
    <text evidence="1">The sequence shown here is derived from an EMBL/GenBank/DDBJ whole genome shotgun (WGS) entry which is preliminary data.</text>
</comment>
<dbReference type="Proteomes" id="UP001163105">
    <property type="component" value="Unassembled WGS sequence"/>
</dbReference>
<proteinExistence type="predicted"/>
<evidence type="ECO:0000313" key="2">
    <source>
        <dbReference type="Proteomes" id="UP001163105"/>
    </source>
</evidence>
<reference evidence="1" key="1">
    <citation type="submission" date="2023-01" db="EMBL/GenBank/DDBJ databases">
        <title>The growth and conidiation of Purpureocillium lavendulum are regulated by nitrogen source and histone H3K14 acetylation.</title>
        <authorList>
            <person name="Tang P."/>
            <person name="Han J."/>
            <person name="Zhang C."/>
            <person name="Tang P."/>
            <person name="Qi F."/>
            <person name="Zhang K."/>
            <person name="Liang L."/>
        </authorList>
    </citation>
    <scope>NUCLEOTIDE SEQUENCE</scope>
    <source>
        <strain evidence="1">YMF1.00683</strain>
    </source>
</reference>
<gene>
    <name evidence="1" type="ORF">O9K51_09494</name>
</gene>
<dbReference type="EMBL" id="JAQHRD010000009">
    <property type="protein sequence ID" value="KAJ6438072.1"/>
    <property type="molecule type" value="Genomic_DNA"/>
</dbReference>
<evidence type="ECO:0000313" key="1">
    <source>
        <dbReference type="EMBL" id="KAJ6438072.1"/>
    </source>
</evidence>
<dbReference type="AlphaFoldDB" id="A0AB34FGI7"/>
<organism evidence="1 2">
    <name type="scientific">Purpureocillium lavendulum</name>
    <dbReference type="NCBI Taxonomy" id="1247861"/>
    <lineage>
        <taxon>Eukaryota</taxon>
        <taxon>Fungi</taxon>
        <taxon>Dikarya</taxon>
        <taxon>Ascomycota</taxon>
        <taxon>Pezizomycotina</taxon>
        <taxon>Sordariomycetes</taxon>
        <taxon>Hypocreomycetidae</taxon>
        <taxon>Hypocreales</taxon>
        <taxon>Ophiocordycipitaceae</taxon>
        <taxon>Purpureocillium</taxon>
    </lineage>
</organism>